<reference evidence="12" key="1">
    <citation type="submission" date="2018-06" db="EMBL/GenBank/DDBJ databases">
        <authorList>
            <person name="Zhirakovskaya E."/>
        </authorList>
    </citation>
    <scope>NUCLEOTIDE SEQUENCE</scope>
</reference>
<organism evidence="12">
    <name type="scientific">hydrothermal vent metagenome</name>
    <dbReference type="NCBI Taxonomy" id="652676"/>
    <lineage>
        <taxon>unclassified sequences</taxon>
        <taxon>metagenomes</taxon>
        <taxon>ecological metagenomes</taxon>
    </lineage>
</organism>
<dbReference type="Gene3D" id="3.30.160.70">
    <property type="entry name" value="Methylated DNA-protein cysteine methyltransferase domain"/>
    <property type="match status" value="1"/>
</dbReference>
<evidence type="ECO:0000256" key="7">
    <source>
        <dbReference type="ARBA" id="ARBA00022763"/>
    </source>
</evidence>
<keyword evidence="8" id="KW-0234">DNA repair</keyword>
<evidence type="ECO:0000256" key="2">
    <source>
        <dbReference type="ARBA" id="ARBA00008711"/>
    </source>
</evidence>
<keyword evidence="4" id="KW-0963">Cytoplasm</keyword>
<dbReference type="AlphaFoldDB" id="A0A3B0V0Q2"/>
<comment type="similarity">
    <text evidence="2">Belongs to the MGMT family.</text>
</comment>
<dbReference type="EMBL" id="UOEY01000006">
    <property type="protein sequence ID" value="VAW34470.1"/>
    <property type="molecule type" value="Genomic_DNA"/>
</dbReference>
<dbReference type="InterPro" id="IPR014048">
    <property type="entry name" value="MethylDNA_cys_MeTrfase_DNA-bd"/>
</dbReference>
<dbReference type="CDD" id="cd06445">
    <property type="entry name" value="ATase"/>
    <property type="match status" value="1"/>
</dbReference>
<comment type="catalytic activity">
    <reaction evidence="1">
        <text>a 4-O-methyl-thymidine in DNA + L-cysteinyl-[protein] = a thymidine in DNA + S-methyl-L-cysteinyl-[protein]</text>
        <dbReference type="Rhea" id="RHEA:53428"/>
        <dbReference type="Rhea" id="RHEA-COMP:10131"/>
        <dbReference type="Rhea" id="RHEA-COMP:10132"/>
        <dbReference type="Rhea" id="RHEA-COMP:13555"/>
        <dbReference type="Rhea" id="RHEA-COMP:13556"/>
        <dbReference type="ChEBI" id="CHEBI:29950"/>
        <dbReference type="ChEBI" id="CHEBI:82612"/>
        <dbReference type="ChEBI" id="CHEBI:137386"/>
        <dbReference type="ChEBI" id="CHEBI:137387"/>
        <dbReference type="EC" id="2.1.1.63"/>
    </reaction>
</comment>
<proteinExistence type="inferred from homology"/>
<dbReference type="EC" id="2.1.1.63" evidence="3"/>
<keyword evidence="6 12" id="KW-0808">Transferase</keyword>
<gene>
    <name evidence="12" type="ORF">MNBD_DELTA04-1278</name>
</gene>
<dbReference type="GO" id="GO:0032259">
    <property type="term" value="P:methylation"/>
    <property type="evidence" value="ECO:0007669"/>
    <property type="project" value="UniProtKB-KW"/>
</dbReference>
<feature type="domain" description="Methylguanine DNA methyltransferase ribonuclease-like" evidence="11">
    <location>
        <begin position="7"/>
        <end position="78"/>
    </location>
</feature>
<evidence type="ECO:0000259" key="10">
    <source>
        <dbReference type="Pfam" id="PF01035"/>
    </source>
</evidence>
<dbReference type="PANTHER" id="PTHR10815:SF5">
    <property type="entry name" value="METHYLATED-DNA--PROTEIN-CYSTEINE METHYLTRANSFERASE"/>
    <property type="match status" value="1"/>
</dbReference>
<dbReference type="InterPro" id="IPR036388">
    <property type="entry name" value="WH-like_DNA-bd_sf"/>
</dbReference>
<dbReference type="Pfam" id="PF02870">
    <property type="entry name" value="Methyltransf_1N"/>
    <property type="match status" value="1"/>
</dbReference>
<dbReference type="InterPro" id="IPR008332">
    <property type="entry name" value="MethylG_MeTrfase_N"/>
</dbReference>
<dbReference type="SUPFAM" id="SSF53155">
    <property type="entry name" value="Methylated DNA-protein cysteine methyltransferase domain"/>
    <property type="match status" value="1"/>
</dbReference>
<dbReference type="InterPro" id="IPR001497">
    <property type="entry name" value="MethylDNA_cys_MeTrfase_AS"/>
</dbReference>
<dbReference type="InterPro" id="IPR023546">
    <property type="entry name" value="MGMT"/>
</dbReference>
<evidence type="ECO:0000256" key="1">
    <source>
        <dbReference type="ARBA" id="ARBA00001286"/>
    </source>
</evidence>
<keyword evidence="5 12" id="KW-0489">Methyltransferase</keyword>
<dbReference type="NCBIfam" id="TIGR00589">
    <property type="entry name" value="ogt"/>
    <property type="match status" value="1"/>
</dbReference>
<dbReference type="SUPFAM" id="SSF46767">
    <property type="entry name" value="Methylated DNA-protein cysteine methyltransferase, C-terminal domain"/>
    <property type="match status" value="1"/>
</dbReference>
<sequence>MSFAMTLPTAIGTLILVADEQGLSRIILPPCLDLEQKSSFQDRHGMTTADHPLLDAAAGQIIAYLRGRLTDFDLPLSLTGTRFRQQAWTIMRTIPYGETCTYGEIARELGNDGLARAVGGAANANPVPLVIPCHRVVGAHGRLTGFAGGLTMKKYLLELEKR</sequence>
<dbReference type="Gene3D" id="1.10.10.10">
    <property type="entry name" value="Winged helix-like DNA-binding domain superfamily/Winged helix DNA-binding domain"/>
    <property type="match status" value="1"/>
</dbReference>
<evidence type="ECO:0000259" key="11">
    <source>
        <dbReference type="Pfam" id="PF02870"/>
    </source>
</evidence>
<dbReference type="HAMAP" id="MF_00772">
    <property type="entry name" value="OGT"/>
    <property type="match status" value="1"/>
</dbReference>
<evidence type="ECO:0000256" key="4">
    <source>
        <dbReference type="ARBA" id="ARBA00022490"/>
    </source>
</evidence>
<evidence type="ECO:0000256" key="8">
    <source>
        <dbReference type="ARBA" id="ARBA00023204"/>
    </source>
</evidence>
<evidence type="ECO:0000256" key="6">
    <source>
        <dbReference type="ARBA" id="ARBA00022679"/>
    </source>
</evidence>
<dbReference type="InterPro" id="IPR036631">
    <property type="entry name" value="MGMT_N_sf"/>
</dbReference>
<dbReference type="PROSITE" id="PS00374">
    <property type="entry name" value="MGMT"/>
    <property type="match status" value="1"/>
</dbReference>
<keyword evidence="7" id="KW-0227">DNA damage</keyword>
<accession>A0A3B0V0Q2</accession>
<dbReference type="GO" id="GO:0003908">
    <property type="term" value="F:methylated-DNA-[protein]-cysteine S-methyltransferase activity"/>
    <property type="evidence" value="ECO:0007669"/>
    <property type="project" value="UniProtKB-EC"/>
</dbReference>
<dbReference type="FunFam" id="1.10.10.10:FF:000214">
    <property type="entry name" value="Methylated-DNA--protein-cysteine methyltransferase"/>
    <property type="match status" value="1"/>
</dbReference>
<name>A0A3B0V0Q2_9ZZZZ</name>
<evidence type="ECO:0000256" key="5">
    <source>
        <dbReference type="ARBA" id="ARBA00022603"/>
    </source>
</evidence>
<dbReference type="InterPro" id="IPR036217">
    <property type="entry name" value="MethylDNA_cys_MeTrfase_DNAb"/>
</dbReference>
<protein>
    <recommendedName>
        <fullName evidence="3">methylated-DNA--[protein]-cysteine S-methyltransferase</fullName>
        <ecNumber evidence="3">2.1.1.63</ecNumber>
    </recommendedName>
</protein>
<dbReference type="PANTHER" id="PTHR10815">
    <property type="entry name" value="METHYLATED-DNA--PROTEIN-CYSTEINE METHYLTRANSFERASE"/>
    <property type="match status" value="1"/>
</dbReference>
<evidence type="ECO:0000256" key="3">
    <source>
        <dbReference type="ARBA" id="ARBA00011918"/>
    </source>
</evidence>
<dbReference type="Pfam" id="PF01035">
    <property type="entry name" value="DNA_binding_1"/>
    <property type="match status" value="1"/>
</dbReference>
<dbReference type="GO" id="GO:0006281">
    <property type="term" value="P:DNA repair"/>
    <property type="evidence" value="ECO:0007669"/>
    <property type="project" value="UniProtKB-KW"/>
</dbReference>
<comment type="catalytic activity">
    <reaction evidence="9">
        <text>a 6-O-methyl-2'-deoxyguanosine in DNA + L-cysteinyl-[protein] = S-methyl-L-cysteinyl-[protein] + a 2'-deoxyguanosine in DNA</text>
        <dbReference type="Rhea" id="RHEA:24000"/>
        <dbReference type="Rhea" id="RHEA-COMP:10131"/>
        <dbReference type="Rhea" id="RHEA-COMP:10132"/>
        <dbReference type="Rhea" id="RHEA-COMP:11367"/>
        <dbReference type="Rhea" id="RHEA-COMP:11368"/>
        <dbReference type="ChEBI" id="CHEBI:29950"/>
        <dbReference type="ChEBI" id="CHEBI:82612"/>
        <dbReference type="ChEBI" id="CHEBI:85445"/>
        <dbReference type="ChEBI" id="CHEBI:85448"/>
        <dbReference type="EC" id="2.1.1.63"/>
    </reaction>
</comment>
<evidence type="ECO:0000313" key="12">
    <source>
        <dbReference type="EMBL" id="VAW34470.1"/>
    </source>
</evidence>
<evidence type="ECO:0000256" key="9">
    <source>
        <dbReference type="ARBA" id="ARBA00049348"/>
    </source>
</evidence>
<feature type="domain" description="Methylated-DNA-[protein]-cysteine S-methyltransferase DNA binding" evidence="10">
    <location>
        <begin position="83"/>
        <end position="161"/>
    </location>
</feature>